<comment type="caution">
    <text evidence="3">The sequence shown here is derived from an EMBL/GenBank/DDBJ whole genome shotgun (WGS) entry which is preliminary data.</text>
</comment>
<reference evidence="3" key="1">
    <citation type="submission" date="2023-01" db="EMBL/GenBank/DDBJ databases">
        <title>Genome assembly of the deep-sea coral Lophelia pertusa.</title>
        <authorList>
            <person name="Herrera S."/>
            <person name="Cordes E."/>
        </authorList>
    </citation>
    <scope>NUCLEOTIDE SEQUENCE</scope>
    <source>
        <strain evidence="3">USNM1676648</strain>
        <tissue evidence="3">Polyp</tissue>
    </source>
</reference>
<dbReference type="OrthoDB" id="10258312at2759"/>
<gene>
    <name evidence="3" type="primary">CCDC13_4</name>
    <name evidence="3" type="ORF">OS493_010902</name>
</gene>
<evidence type="ECO:0000256" key="1">
    <source>
        <dbReference type="SAM" id="Coils"/>
    </source>
</evidence>
<keyword evidence="4" id="KW-1185">Reference proteome</keyword>
<evidence type="ECO:0000313" key="3">
    <source>
        <dbReference type="EMBL" id="KAJ7380191.1"/>
    </source>
</evidence>
<evidence type="ECO:0000256" key="2">
    <source>
        <dbReference type="SAM" id="MobiDB-lite"/>
    </source>
</evidence>
<feature type="region of interest" description="Disordered" evidence="2">
    <location>
        <begin position="24"/>
        <end position="52"/>
    </location>
</feature>
<evidence type="ECO:0000313" key="4">
    <source>
        <dbReference type="Proteomes" id="UP001163046"/>
    </source>
</evidence>
<sequence length="135" mass="15747">MSLDTSESLRQQFQLIQEQQQRKLLARKQRKTKNSEKTGKEDEDVTADHFWGHDGQSDHLDLKLDAVVPSNGDVFMQKEVEELKDTIRVLKDENGRLYKLLGERDEEMRILRKARDEEKRALAGTGWLPTQLLVE</sequence>
<dbReference type="AlphaFoldDB" id="A0A9W9ZEE9"/>
<dbReference type="Proteomes" id="UP001163046">
    <property type="component" value="Unassembled WGS sequence"/>
</dbReference>
<dbReference type="EMBL" id="MU826354">
    <property type="protein sequence ID" value="KAJ7380191.1"/>
    <property type="molecule type" value="Genomic_DNA"/>
</dbReference>
<accession>A0A9W9ZEE9</accession>
<organism evidence="3 4">
    <name type="scientific">Desmophyllum pertusum</name>
    <dbReference type="NCBI Taxonomy" id="174260"/>
    <lineage>
        <taxon>Eukaryota</taxon>
        <taxon>Metazoa</taxon>
        <taxon>Cnidaria</taxon>
        <taxon>Anthozoa</taxon>
        <taxon>Hexacorallia</taxon>
        <taxon>Scleractinia</taxon>
        <taxon>Caryophylliina</taxon>
        <taxon>Caryophylliidae</taxon>
        <taxon>Desmophyllum</taxon>
    </lineage>
</organism>
<feature type="compositionally biased region" description="Basic and acidic residues" evidence="2">
    <location>
        <begin position="33"/>
        <end position="52"/>
    </location>
</feature>
<keyword evidence="1" id="KW-0175">Coiled coil</keyword>
<protein>
    <submittedName>
        <fullName evidence="3">Coiled-coil domain-containing protein 13</fullName>
    </submittedName>
</protein>
<proteinExistence type="predicted"/>
<name>A0A9W9ZEE9_9CNID</name>
<feature type="coiled-coil region" evidence="1">
    <location>
        <begin position="73"/>
        <end position="100"/>
    </location>
</feature>